<feature type="transmembrane region" description="Helical" evidence="5">
    <location>
        <begin position="97"/>
        <end position="119"/>
    </location>
</feature>
<evidence type="ECO:0000256" key="5">
    <source>
        <dbReference type="SAM" id="Phobius"/>
    </source>
</evidence>
<feature type="domain" description="ATP-binding cassette sub-family B member 6 N-terminal five TM" evidence="6">
    <location>
        <begin position="3"/>
        <end position="211"/>
    </location>
</feature>
<evidence type="ECO:0000256" key="2">
    <source>
        <dbReference type="ARBA" id="ARBA00022448"/>
    </source>
</evidence>
<dbReference type="Pfam" id="PF16185">
    <property type="entry name" value="MTABC_N"/>
    <property type="match status" value="1"/>
</dbReference>
<dbReference type="Proteomes" id="UP001353858">
    <property type="component" value="Unassembled WGS sequence"/>
</dbReference>
<keyword evidence="5" id="KW-0812">Transmembrane</keyword>
<evidence type="ECO:0000256" key="1">
    <source>
        <dbReference type="ARBA" id="ARBA00004651"/>
    </source>
</evidence>
<keyword evidence="5" id="KW-1133">Transmembrane helix</keyword>
<keyword evidence="8" id="KW-1185">Reference proteome</keyword>
<dbReference type="GO" id="GO:0005886">
    <property type="term" value="C:plasma membrane"/>
    <property type="evidence" value="ECO:0007669"/>
    <property type="project" value="UniProtKB-SubCell"/>
</dbReference>
<evidence type="ECO:0000313" key="7">
    <source>
        <dbReference type="EMBL" id="KAK4877977.1"/>
    </source>
</evidence>
<organism evidence="7 8">
    <name type="scientific">Aquatica leii</name>
    <dbReference type="NCBI Taxonomy" id="1421715"/>
    <lineage>
        <taxon>Eukaryota</taxon>
        <taxon>Metazoa</taxon>
        <taxon>Ecdysozoa</taxon>
        <taxon>Arthropoda</taxon>
        <taxon>Hexapoda</taxon>
        <taxon>Insecta</taxon>
        <taxon>Pterygota</taxon>
        <taxon>Neoptera</taxon>
        <taxon>Endopterygota</taxon>
        <taxon>Coleoptera</taxon>
        <taxon>Polyphaga</taxon>
        <taxon>Elateriformia</taxon>
        <taxon>Elateroidea</taxon>
        <taxon>Lampyridae</taxon>
        <taxon>Luciolinae</taxon>
        <taxon>Aquatica</taxon>
    </lineage>
</organism>
<feature type="transmembrane region" description="Helical" evidence="5">
    <location>
        <begin position="67"/>
        <end position="85"/>
    </location>
</feature>
<dbReference type="AlphaFoldDB" id="A0AAN7P6M2"/>
<keyword evidence="4" id="KW-1278">Translocase</keyword>
<feature type="transmembrane region" description="Helical" evidence="5">
    <location>
        <begin position="131"/>
        <end position="153"/>
    </location>
</feature>
<feature type="transmembrane region" description="Helical" evidence="5">
    <location>
        <begin position="173"/>
        <end position="191"/>
    </location>
</feature>
<protein>
    <recommendedName>
        <fullName evidence="6">ATP-binding cassette sub-family B member 6 N-terminal five TM domain-containing protein</fullName>
    </recommendedName>
</protein>
<dbReference type="InterPro" id="IPR032410">
    <property type="entry name" value="ABCB6_N"/>
</dbReference>
<gene>
    <name evidence="7" type="ORF">RN001_010483</name>
</gene>
<comment type="caution">
    <text evidence="7">The sequence shown here is derived from an EMBL/GenBank/DDBJ whole genome shotgun (WGS) entry which is preliminary data.</text>
</comment>
<keyword evidence="2" id="KW-0813">Transport</keyword>
<dbReference type="EMBL" id="JARPUR010000004">
    <property type="protein sequence ID" value="KAK4877977.1"/>
    <property type="molecule type" value="Genomic_DNA"/>
</dbReference>
<feature type="transmembrane region" description="Helical" evidence="5">
    <location>
        <begin position="29"/>
        <end position="47"/>
    </location>
</feature>
<evidence type="ECO:0000256" key="4">
    <source>
        <dbReference type="ARBA" id="ARBA00022967"/>
    </source>
</evidence>
<evidence type="ECO:0000256" key="3">
    <source>
        <dbReference type="ARBA" id="ARBA00022475"/>
    </source>
</evidence>
<keyword evidence="3" id="KW-1003">Cell membrane</keyword>
<keyword evidence="5" id="KW-0472">Membrane</keyword>
<reference evidence="8" key="1">
    <citation type="submission" date="2023-01" db="EMBL/GenBank/DDBJ databases">
        <title>Key to firefly adult light organ development and bioluminescence: homeobox transcription factors regulate luciferase expression and transportation to peroxisome.</title>
        <authorList>
            <person name="Fu X."/>
        </authorList>
    </citation>
    <scope>NUCLEOTIDE SEQUENCE [LARGE SCALE GENOMIC DNA]</scope>
</reference>
<evidence type="ECO:0000313" key="8">
    <source>
        <dbReference type="Proteomes" id="UP001353858"/>
    </source>
</evidence>
<name>A0AAN7P6M2_9COLE</name>
<proteinExistence type="predicted"/>
<accession>A0AAN7P6M2</accession>
<comment type="subcellular location">
    <subcellularLocation>
        <location evidence="1">Cell membrane</location>
        <topology evidence="1">Multi-pass membrane protein</topology>
    </subcellularLocation>
</comment>
<evidence type="ECO:0000259" key="6">
    <source>
        <dbReference type="Pfam" id="PF16185"/>
    </source>
</evidence>
<sequence length="225" mass="25878">MLYCPPNITFKQIWVNHGTSRCFMETVETSIVTGFILIAGSIQLLIYRKYGTPLSVFQLPKSKLYHMQVVVTLIIPILELLRFILEGTVISDKRIDGYMILTLVLTIIAYPFSIIVLRVERKYLLPSIPTGRHGLVLLTFWSLVFISENLVFINIGQVRWWFNLKSLSDQVEMAFFILRYISCLVIFLLGLKAPGIMQNSDYFNLNDSTNTLNIPRPVQSEYDST</sequence>